<keyword evidence="9" id="KW-1185">Reference proteome</keyword>
<dbReference type="NCBIfam" id="TIGR01928">
    <property type="entry name" value="menC_lowGC_arch"/>
    <property type="match status" value="1"/>
</dbReference>
<dbReference type="GO" id="GO:0043748">
    <property type="term" value="F:O-succinylbenzoate synthase activity"/>
    <property type="evidence" value="ECO:0007669"/>
    <property type="project" value="UniProtKB-EC"/>
</dbReference>
<accession>A0A212QMV2</accession>
<dbReference type="GO" id="GO:0009234">
    <property type="term" value="P:menaquinone biosynthetic process"/>
    <property type="evidence" value="ECO:0007669"/>
    <property type="project" value="UniProtKB-UniRule"/>
</dbReference>
<dbReference type="SUPFAM" id="SSF51604">
    <property type="entry name" value="Enolase C-terminal domain-like"/>
    <property type="match status" value="1"/>
</dbReference>
<evidence type="ECO:0000256" key="1">
    <source>
        <dbReference type="ARBA" id="ARBA00001968"/>
    </source>
</evidence>
<dbReference type="SUPFAM" id="SSF54826">
    <property type="entry name" value="Enolase N-terminal domain-like"/>
    <property type="match status" value="1"/>
</dbReference>
<dbReference type="EC" id="4.2.1.113" evidence="5 6"/>
<dbReference type="SFLD" id="SFLDS00001">
    <property type="entry name" value="Enolase"/>
    <property type="match status" value="1"/>
</dbReference>
<name>A0A212QMV2_9CHLR</name>
<dbReference type="FunCoup" id="A0A212QMV2">
    <property type="interactions" value="92"/>
</dbReference>
<feature type="domain" description="Mandelate racemase/muconate lactonizing enzyme C-terminal" evidence="7">
    <location>
        <begin position="142"/>
        <end position="234"/>
    </location>
</feature>
<keyword evidence="3" id="KW-0460">Magnesium</keyword>
<dbReference type="Pfam" id="PF02746">
    <property type="entry name" value="MR_MLE_N"/>
    <property type="match status" value="1"/>
</dbReference>
<dbReference type="SMART" id="SM00922">
    <property type="entry name" value="MR_MLE"/>
    <property type="match status" value="1"/>
</dbReference>
<dbReference type="SFLD" id="SFLDF00009">
    <property type="entry name" value="o-succinylbenzoate_synthase"/>
    <property type="match status" value="1"/>
</dbReference>
<dbReference type="GO" id="GO:0046872">
    <property type="term" value="F:metal ion binding"/>
    <property type="evidence" value="ECO:0007669"/>
    <property type="project" value="UniProtKB-KW"/>
</dbReference>
<dbReference type="Gene3D" id="3.20.20.120">
    <property type="entry name" value="Enolase-like C-terminal domain"/>
    <property type="match status" value="1"/>
</dbReference>
<dbReference type="GO" id="GO:0016854">
    <property type="term" value="F:racemase and epimerase activity"/>
    <property type="evidence" value="ECO:0007669"/>
    <property type="project" value="UniProtKB-ARBA"/>
</dbReference>
<dbReference type="RefSeq" id="WP_088570390.1">
    <property type="nucleotide sequence ID" value="NZ_FYEK01000012.1"/>
</dbReference>
<dbReference type="InterPro" id="IPR013342">
    <property type="entry name" value="Mandelate_racemase_C"/>
</dbReference>
<dbReference type="SFLD" id="SFLDG00180">
    <property type="entry name" value="muconate_cycloisomerase"/>
    <property type="match status" value="1"/>
</dbReference>
<dbReference type="InterPro" id="IPR010197">
    <property type="entry name" value="OSBS/NAAAR"/>
</dbReference>
<keyword evidence="4" id="KW-0456">Lyase</keyword>
<evidence type="ECO:0000256" key="4">
    <source>
        <dbReference type="ARBA" id="ARBA00023239"/>
    </source>
</evidence>
<evidence type="ECO:0000313" key="8">
    <source>
        <dbReference type="EMBL" id="SNB60699.1"/>
    </source>
</evidence>
<dbReference type="InterPro" id="IPR013341">
    <property type="entry name" value="Mandelate_racemase_N_dom"/>
</dbReference>
<dbReference type="Pfam" id="PF13378">
    <property type="entry name" value="MR_MLE_C"/>
    <property type="match status" value="1"/>
</dbReference>
<evidence type="ECO:0000313" key="9">
    <source>
        <dbReference type="Proteomes" id="UP000197025"/>
    </source>
</evidence>
<dbReference type="InterPro" id="IPR029017">
    <property type="entry name" value="Enolase-like_N"/>
</dbReference>
<dbReference type="UniPathway" id="UPA01057">
    <property type="reaction ID" value="UER00165"/>
</dbReference>
<sequence length="369" mass="41046">MIVERVELRVIQMPLKEPFETSFGREHQREAILVTVYADGLEGWGEVVASRDFGYSYETTETAWYVLRTFLIPAVLGREIPDVESVARIGERLRGHPMARAGLEAAFWDLFARQAGLPLARYLGGVRDRIPVGVSIGLQPGDAELLEKIRGYLEEGYRRIKVKIKPGRDVEMIAAIRRAFPEIPLMADANSAYTLEDADRLAALDEFGLMMIEQPLHWDDLYEHALLQARLRTPLCLDESIHSVRHARAALELGSCRIINIKPGRVGGLLEARRIHDLCHARGVPVWCGGMLETGIGRAANVALASLPGFTLPGDLSASDRYYHEDLIDPPFVLQPDGTLAVPTGPGLGVAVDRRRVDRATIRMEAFRP</sequence>
<gene>
    <name evidence="8" type="ORF">SAMN02746019_00025800</name>
</gene>
<dbReference type="PANTHER" id="PTHR48073">
    <property type="entry name" value="O-SUCCINYLBENZOATE SYNTHASE-RELATED"/>
    <property type="match status" value="1"/>
</dbReference>
<evidence type="ECO:0000256" key="2">
    <source>
        <dbReference type="ARBA" id="ARBA00022723"/>
    </source>
</evidence>
<dbReference type="Gene3D" id="3.30.390.10">
    <property type="entry name" value="Enolase-like, N-terminal domain"/>
    <property type="match status" value="1"/>
</dbReference>
<evidence type="ECO:0000256" key="6">
    <source>
        <dbReference type="NCBIfam" id="TIGR01928"/>
    </source>
</evidence>
<dbReference type="UniPathway" id="UPA00079"/>
<protein>
    <recommendedName>
        <fullName evidence="5 6">o-succinylbenzoate synthase</fullName>
        <ecNumber evidence="5 6">4.2.1.113</ecNumber>
    </recommendedName>
</protein>
<dbReference type="PANTHER" id="PTHR48073:SF5">
    <property type="entry name" value="O-SUCCINYLBENZOATE SYNTHASE"/>
    <property type="match status" value="1"/>
</dbReference>
<reference evidence="9" key="1">
    <citation type="submission" date="2017-06" db="EMBL/GenBank/DDBJ databases">
        <authorList>
            <person name="Varghese N."/>
            <person name="Submissions S."/>
        </authorList>
    </citation>
    <scope>NUCLEOTIDE SEQUENCE [LARGE SCALE GENOMIC DNA]</scope>
    <source>
        <strain evidence="9">JAD2</strain>
    </source>
</reference>
<dbReference type="CDD" id="cd03317">
    <property type="entry name" value="NAAAR"/>
    <property type="match status" value="1"/>
</dbReference>
<dbReference type="AlphaFoldDB" id="A0A212QMV2"/>
<comment type="cofactor">
    <cofactor evidence="1">
        <name>a divalent metal cation</name>
        <dbReference type="ChEBI" id="CHEBI:60240"/>
    </cofactor>
</comment>
<dbReference type="Proteomes" id="UP000197025">
    <property type="component" value="Unassembled WGS sequence"/>
</dbReference>
<organism evidence="8 9">
    <name type="scientific">Thermoflexus hugenholtzii JAD2</name>
    <dbReference type="NCBI Taxonomy" id="877466"/>
    <lineage>
        <taxon>Bacteria</taxon>
        <taxon>Bacillati</taxon>
        <taxon>Chloroflexota</taxon>
        <taxon>Thermoflexia</taxon>
        <taxon>Thermoflexales</taxon>
        <taxon>Thermoflexaceae</taxon>
        <taxon>Thermoflexus</taxon>
    </lineage>
</organism>
<proteinExistence type="predicted"/>
<evidence type="ECO:0000259" key="7">
    <source>
        <dbReference type="SMART" id="SM00922"/>
    </source>
</evidence>
<dbReference type="InterPro" id="IPR036849">
    <property type="entry name" value="Enolase-like_C_sf"/>
</dbReference>
<evidence type="ECO:0000256" key="5">
    <source>
        <dbReference type="ARBA" id="ARBA00029491"/>
    </source>
</evidence>
<dbReference type="OrthoDB" id="9774531at2"/>
<dbReference type="InParanoid" id="A0A212QMV2"/>
<keyword evidence="2" id="KW-0479">Metal-binding</keyword>
<evidence type="ECO:0000256" key="3">
    <source>
        <dbReference type="ARBA" id="ARBA00022842"/>
    </source>
</evidence>
<dbReference type="InterPro" id="IPR029065">
    <property type="entry name" value="Enolase_C-like"/>
</dbReference>
<dbReference type="EMBL" id="FYEK01000012">
    <property type="protein sequence ID" value="SNB60699.1"/>
    <property type="molecule type" value="Genomic_DNA"/>
</dbReference>